<dbReference type="Pfam" id="PF00041">
    <property type="entry name" value="fn3"/>
    <property type="match status" value="1"/>
</dbReference>
<feature type="domain" description="Fibronectin type-III" evidence="1">
    <location>
        <begin position="3"/>
        <end position="98"/>
    </location>
</feature>
<dbReference type="AlphaFoldDB" id="A0A8K1D6Z4"/>
<dbReference type="EMBL" id="SWJQ01005037">
    <property type="protein sequence ID" value="TRZ05299.1"/>
    <property type="molecule type" value="Genomic_DNA"/>
</dbReference>
<proteinExistence type="predicted"/>
<sequence length="107" mass="12105">LPVLGTVGFGEVGEDFTELRWTLAQPQANIEFEVEYMSKTTEEPWRSSGRANSSLGRYRLGDLRPGTSYRVQFVGRNHSGERVAFWESEVHTNGTCEPQNTPRVSQK</sequence>
<evidence type="ECO:0000313" key="3">
    <source>
        <dbReference type="Proteomes" id="UP000796761"/>
    </source>
</evidence>
<dbReference type="CDD" id="cd00063">
    <property type="entry name" value="FN3"/>
    <property type="match status" value="1"/>
</dbReference>
<accession>A0A8K1D6Z4</accession>
<dbReference type="PROSITE" id="PS50853">
    <property type="entry name" value="FN3"/>
    <property type="match status" value="1"/>
</dbReference>
<evidence type="ECO:0000259" key="1">
    <source>
        <dbReference type="PROSITE" id="PS50853"/>
    </source>
</evidence>
<comment type="caution">
    <text evidence="2">The sequence shown here is derived from an EMBL/GenBank/DDBJ whole genome shotgun (WGS) entry which is preliminary data.</text>
</comment>
<dbReference type="InterPro" id="IPR013783">
    <property type="entry name" value="Ig-like_fold"/>
</dbReference>
<dbReference type="Proteomes" id="UP000796761">
    <property type="component" value="Unassembled WGS sequence"/>
</dbReference>
<dbReference type="Gene3D" id="2.60.40.10">
    <property type="entry name" value="Immunoglobulins"/>
    <property type="match status" value="1"/>
</dbReference>
<feature type="non-terminal residue" evidence="2">
    <location>
        <position position="107"/>
    </location>
</feature>
<keyword evidence="3" id="KW-1185">Reference proteome</keyword>
<reference evidence="2" key="1">
    <citation type="submission" date="2019-04" db="EMBL/GenBank/DDBJ databases">
        <title>Genome assembly of Zosterops borbonicus 15179.</title>
        <authorList>
            <person name="Leroy T."/>
            <person name="Anselmetti Y."/>
            <person name="Tilak M.-K."/>
            <person name="Nabholz B."/>
        </authorList>
    </citation>
    <scope>NUCLEOTIDE SEQUENCE</scope>
    <source>
        <strain evidence="2">HGM_15179</strain>
        <tissue evidence="2">Muscle</tissue>
    </source>
</reference>
<protein>
    <recommendedName>
        <fullName evidence="1">Fibronectin type-III domain-containing protein</fullName>
    </recommendedName>
</protein>
<organism evidence="2 3">
    <name type="scientific">Zosterops borbonicus</name>
    <dbReference type="NCBI Taxonomy" id="364589"/>
    <lineage>
        <taxon>Eukaryota</taxon>
        <taxon>Metazoa</taxon>
        <taxon>Chordata</taxon>
        <taxon>Craniata</taxon>
        <taxon>Vertebrata</taxon>
        <taxon>Euteleostomi</taxon>
        <taxon>Archelosauria</taxon>
        <taxon>Archosauria</taxon>
        <taxon>Dinosauria</taxon>
        <taxon>Saurischia</taxon>
        <taxon>Theropoda</taxon>
        <taxon>Coelurosauria</taxon>
        <taxon>Aves</taxon>
        <taxon>Neognathae</taxon>
        <taxon>Neoaves</taxon>
        <taxon>Telluraves</taxon>
        <taxon>Australaves</taxon>
        <taxon>Passeriformes</taxon>
        <taxon>Sylvioidea</taxon>
        <taxon>Zosteropidae</taxon>
        <taxon>Zosterops</taxon>
    </lineage>
</organism>
<name>A0A8K1D6Z4_9PASS</name>
<dbReference type="InterPro" id="IPR003961">
    <property type="entry name" value="FN3_dom"/>
</dbReference>
<dbReference type="InterPro" id="IPR036116">
    <property type="entry name" value="FN3_sf"/>
</dbReference>
<dbReference type="SUPFAM" id="SSF49265">
    <property type="entry name" value="Fibronectin type III"/>
    <property type="match status" value="1"/>
</dbReference>
<gene>
    <name evidence="2" type="ORF">HGM15179_021808</name>
</gene>
<evidence type="ECO:0000313" key="2">
    <source>
        <dbReference type="EMBL" id="TRZ05299.1"/>
    </source>
</evidence>